<dbReference type="EMBL" id="PNIQ01000144">
    <property type="protein sequence ID" value="PMP85749.1"/>
    <property type="molecule type" value="Genomic_DNA"/>
</dbReference>
<keyword evidence="1" id="KW-0472">Membrane</keyword>
<feature type="transmembrane region" description="Helical" evidence="1">
    <location>
        <begin position="190"/>
        <end position="207"/>
    </location>
</feature>
<comment type="caution">
    <text evidence="3">The sequence shown here is derived from an EMBL/GenBank/DDBJ whole genome shotgun (WGS) entry which is preliminary data.</text>
</comment>
<protein>
    <recommendedName>
        <fullName evidence="2">Glycosyltransferase RgtA/B/C/D-like domain-containing protein</fullName>
    </recommendedName>
</protein>
<keyword evidence="1" id="KW-1133">Transmembrane helix</keyword>
<dbReference type="Proteomes" id="UP000243376">
    <property type="component" value="Unassembled WGS sequence"/>
</dbReference>
<feature type="domain" description="Glycosyltransferase RgtA/B/C/D-like" evidence="2">
    <location>
        <begin position="135"/>
        <end position="282"/>
    </location>
</feature>
<feature type="transmembrane region" description="Helical" evidence="1">
    <location>
        <begin position="133"/>
        <end position="153"/>
    </location>
</feature>
<evidence type="ECO:0000313" key="3">
    <source>
        <dbReference type="EMBL" id="PMP85749.1"/>
    </source>
</evidence>
<dbReference type="InterPro" id="IPR038731">
    <property type="entry name" value="RgtA/B/C-like"/>
</dbReference>
<evidence type="ECO:0000259" key="2">
    <source>
        <dbReference type="Pfam" id="PF13231"/>
    </source>
</evidence>
<keyword evidence="1" id="KW-0812">Transmembrane</keyword>
<feature type="transmembrane region" description="Helical" evidence="1">
    <location>
        <begin position="338"/>
        <end position="356"/>
    </location>
</feature>
<evidence type="ECO:0000256" key="1">
    <source>
        <dbReference type="SAM" id="Phobius"/>
    </source>
</evidence>
<feature type="transmembrane region" description="Helical" evidence="1">
    <location>
        <begin position="219"/>
        <end position="236"/>
    </location>
</feature>
<accession>A0A2J6XD36</accession>
<proteinExistence type="predicted"/>
<gene>
    <name evidence="3" type="ORF">C0184_02075</name>
</gene>
<organism evidence="3 4">
    <name type="scientific">Chloroflexus aggregans</name>
    <dbReference type="NCBI Taxonomy" id="152260"/>
    <lineage>
        <taxon>Bacteria</taxon>
        <taxon>Bacillati</taxon>
        <taxon>Chloroflexota</taxon>
        <taxon>Chloroflexia</taxon>
        <taxon>Chloroflexales</taxon>
        <taxon>Chloroflexineae</taxon>
        <taxon>Chloroflexaceae</taxon>
        <taxon>Chloroflexus</taxon>
    </lineage>
</organism>
<dbReference type="AlphaFoldDB" id="A0A2J6XD36"/>
<feature type="transmembrane region" description="Helical" evidence="1">
    <location>
        <begin position="362"/>
        <end position="382"/>
    </location>
</feature>
<sequence length="484" mass="54330">MRTFLARREFGPFVIVLVFVVLLPISLPRIALSDEVQYYAYLRSLYFDHDLDFYNEYQHFATIGLQRNDLAVFNALLRPDDNNPNPVTGKLRNVAPVGSAILWFPGFFLADVWVQVANTFGAEIARDGFSPPYITAVCFMSALYSLAGLLLTYRLARIYAGQLPALLSTLTIFLATPLVFYTYLAMAWSHANGFFLFALFLTIWLRGREGNIGQSDGRRHWSVWLALGVVAGLMVMTREQLGLLLIIPAFEALAAYVGALRRRQWAVMRELIIGHAVFLGVFILALTPQLAAYWVLNGRIGPSTTVESKLGVVHLGPFPLLVSPHFFGTLLDPAHGAFLWSPILVVALIGLPWLFWRDGPLALLLLIGFLAQVYINGAFGTTWHLSGSFGFRRLIECTPIFTLGLAALIAWLQSRVGWKPLLIGSLVFVAWNVGLIAQWTFLRTELRKGLIWDGMLYYQLQVPLQILMRLSDILFNRCSLIINC</sequence>
<feature type="transmembrane region" description="Helical" evidence="1">
    <location>
        <begin position="420"/>
        <end position="442"/>
    </location>
</feature>
<feature type="transmembrane region" description="Helical" evidence="1">
    <location>
        <begin position="242"/>
        <end position="260"/>
    </location>
</feature>
<reference evidence="3 4" key="1">
    <citation type="submission" date="2018-01" db="EMBL/GenBank/DDBJ databases">
        <title>Metagenomic assembled genomes from two thermal pools in the Uzon Caldera, Kamchatka, Russia.</title>
        <authorList>
            <person name="Wilkins L."/>
            <person name="Ettinger C."/>
        </authorList>
    </citation>
    <scope>NUCLEOTIDE SEQUENCE [LARGE SCALE GENOMIC DNA]</scope>
    <source>
        <strain evidence="3">ZAV-02</strain>
    </source>
</reference>
<evidence type="ECO:0000313" key="4">
    <source>
        <dbReference type="Proteomes" id="UP000243376"/>
    </source>
</evidence>
<feature type="transmembrane region" description="Helical" evidence="1">
    <location>
        <begin position="394"/>
        <end position="414"/>
    </location>
</feature>
<feature type="transmembrane region" description="Helical" evidence="1">
    <location>
        <begin position="165"/>
        <end position="184"/>
    </location>
</feature>
<name>A0A2J6XD36_9CHLR</name>
<feature type="transmembrane region" description="Helical" evidence="1">
    <location>
        <begin position="272"/>
        <end position="296"/>
    </location>
</feature>
<dbReference type="Pfam" id="PF13231">
    <property type="entry name" value="PMT_2"/>
    <property type="match status" value="1"/>
</dbReference>